<sequence>MLAQILLGGVVTSINIVVQALAMLGVMAVDQGDLSRRRRPVLAFAVRMVGVVTVLNLAHLAQIALWATAYRMFGVVVDADLAFYFAFVNFATLGYGDIVPAEGWRLIGPATAINGVLMLGWSTAVMMWVLARHGAAFGRG</sequence>
<keyword evidence="1" id="KW-0472">Membrane</keyword>
<feature type="transmembrane region" description="Helical" evidence="1">
    <location>
        <begin position="41"/>
        <end position="61"/>
    </location>
</feature>
<comment type="caution">
    <text evidence="3">The sequence shown here is derived from an EMBL/GenBank/DDBJ whole genome shotgun (WGS) entry which is preliminary data.</text>
</comment>
<dbReference type="SUPFAM" id="SSF81324">
    <property type="entry name" value="Voltage-gated potassium channels"/>
    <property type="match status" value="1"/>
</dbReference>
<keyword evidence="1" id="KW-0812">Transmembrane</keyword>
<proteinExistence type="predicted"/>
<feature type="transmembrane region" description="Helical" evidence="1">
    <location>
        <begin position="6"/>
        <end position="29"/>
    </location>
</feature>
<dbReference type="InterPro" id="IPR013099">
    <property type="entry name" value="K_chnl_dom"/>
</dbReference>
<dbReference type="Proteomes" id="UP001205890">
    <property type="component" value="Unassembled WGS sequence"/>
</dbReference>
<keyword evidence="1" id="KW-1133">Transmembrane helix</keyword>
<evidence type="ECO:0000256" key="1">
    <source>
        <dbReference type="SAM" id="Phobius"/>
    </source>
</evidence>
<evidence type="ECO:0000313" key="4">
    <source>
        <dbReference type="Proteomes" id="UP001205890"/>
    </source>
</evidence>
<organism evidence="3 4">
    <name type="scientific">Alsobacter ponti</name>
    <dbReference type="NCBI Taxonomy" id="2962936"/>
    <lineage>
        <taxon>Bacteria</taxon>
        <taxon>Pseudomonadati</taxon>
        <taxon>Pseudomonadota</taxon>
        <taxon>Alphaproteobacteria</taxon>
        <taxon>Hyphomicrobiales</taxon>
        <taxon>Alsobacteraceae</taxon>
        <taxon>Alsobacter</taxon>
    </lineage>
</organism>
<feature type="transmembrane region" description="Helical" evidence="1">
    <location>
        <begin position="81"/>
        <end position="99"/>
    </location>
</feature>
<accession>A0ABT1LER2</accession>
<dbReference type="EMBL" id="JANCLU010000013">
    <property type="protein sequence ID" value="MCP8939598.1"/>
    <property type="molecule type" value="Genomic_DNA"/>
</dbReference>
<keyword evidence="3" id="KW-0813">Transport</keyword>
<dbReference type="Pfam" id="PF07885">
    <property type="entry name" value="Ion_trans_2"/>
    <property type="match status" value="1"/>
</dbReference>
<reference evidence="3 4" key="1">
    <citation type="submission" date="2022-07" db="EMBL/GenBank/DDBJ databases">
        <authorList>
            <person name="Li W.-J."/>
            <person name="Deng Q.-Q."/>
        </authorList>
    </citation>
    <scope>NUCLEOTIDE SEQUENCE [LARGE SCALE GENOMIC DNA]</scope>
    <source>
        <strain evidence="3 4">SYSU M60028</strain>
    </source>
</reference>
<feature type="domain" description="Potassium channel" evidence="2">
    <location>
        <begin position="65"/>
        <end position="128"/>
    </location>
</feature>
<evidence type="ECO:0000313" key="3">
    <source>
        <dbReference type="EMBL" id="MCP8939598.1"/>
    </source>
</evidence>
<dbReference type="Gene3D" id="1.10.287.70">
    <property type="match status" value="1"/>
</dbReference>
<feature type="transmembrane region" description="Helical" evidence="1">
    <location>
        <begin position="111"/>
        <end position="131"/>
    </location>
</feature>
<keyword evidence="3" id="KW-0407">Ion channel</keyword>
<protein>
    <submittedName>
        <fullName evidence="3">Potassium channel family protein</fullName>
    </submittedName>
</protein>
<gene>
    <name evidence="3" type="ORF">NK718_13810</name>
</gene>
<evidence type="ECO:0000259" key="2">
    <source>
        <dbReference type="Pfam" id="PF07885"/>
    </source>
</evidence>
<keyword evidence="4" id="KW-1185">Reference proteome</keyword>
<dbReference type="GO" id="GO:0034220">
    <property type="term" value="P:monoatomic ion transmembrane transport"/>
    <property type="evidence" value="ECO:0007669"/>
    <property type="project" value="UniProtKB-KW"/>
</dbReference>
<name>A0ABT1LER2_9HYPH</name>
<dbReference type="RefSeq" id="WP_254743364.1">
    <property type="nucleotide sequence ID" value="NZ_JANCLU010000013.1"/>
</dbReference>
<keyword evidence="3" id="KW-0406">Ion transport</keyword>